<dbReference type="Proteomes" id="UP001315278">
    <property type="component" value="Unassembled WGS sequence"/>
</dbReference>
<keyword evidence="10" id="KW-1185">Reference proteome</keyword>
<dbReference type="InterPro" id="IPR012811">
    <property type="entry name" value="TreS_maltokin_C_dom"/>
</dbReference>
<dbReference type="InterPro" id="IPR006047">
    <property type="entry name" value="GH13_cat_dom"/>
</dbReference>
<dbReference type="Gene3D" id="3.90.400.10">
    <property type="entry name" value="Oligo-1,6-glucosidase, Domain 2"/>
    <property type="match status" value="1"/>
</dbReference>
<dbReference type="InterPro" id="IPR013780">
    <property type="entry name" value="Glyco_hydro_b"/>
</dbReference>
<evidence type="ECO:0000256" key="6">
    <source>
        <dbReference type="ARBA" id="ARBA00023235"/>
    </source>
</evidence>
<dbReference type="PANTHER" id="PTHR10357:SF219">
    <property type="entry name" value="MALTOSE ALPHA-D-GLUCOSYLTRANSFERASE"/>
    <property type="match status" value="1"/>
</dbReference>
<keyword evidence="5" id="KW-0106">Calcium</keyword>
<dbReference type="EMBL" id="JAFCJH010000005">
    <property type="protein sequence ID" value="MBR0795207.1"/>
    <property type="molecule type" value="Genomic_DNA"/>
</dbReference>
<evidence type="ECO:0000256" key="5">
    <source>
        <dbReference type="ARBA" id="ARBA00022837"/>
    </source>
</evidence>
<comment type="catalytic activity">
    <reaction evidence="1">
        <text>D-maltose = alpha,alpha-trehalose</text>
        <dbReference type="Rhea" id="RHEA:15145"/>
        <dbReference type="ChEBI" id="CHEBI:16551"/>
        <dbReference type="ChEBI" id="CHEBI:17306"/>
        <dbReference type="EC" id="5.4.99.16"/>
    </reaction>
</comment>
<dbReference type="Pfam" id="PF16657">
    <property type="entry name" value="Malt_amylase_C"/>
    <property type="match status" value="1"/>
</dbReference>
<evidence type="ECO:0000259" key="8">
    <source>
        <dbReference type="SMART" id="SM00642"/>
    </source>
</evidence>
<dbReference type="Gene3D" id="3.20.20.80">
    <property type="entry name" value="Glycosidases"/>
    <property type="match status" value="1"/>
</dbReference>
<dbReference type="InterPro" id="IPR011009">
    <property type="entry name" value="Kinase-like_dom_sf"/>
</dbReference>
<evidence type="ECO:0000256" key="2">
    <source>
        <dbReference type="ARBA" id="ARBA00005496"/>
    </source>
</evidence>
<evidence type="ECO:0000256" key="4">
    <source>
        <dbReference type="ARBA" id="ARBA00022723"/>
    </source>
</evidence>
<protein>
    <recommendedName>
        <fullName evidence="3">maltose alpha-D-glucosyltransferase</fullName>
        <ecNumber evidence="3">5.4.99.16</ecNumber>
    </recommendedName>
    <alternativeName>
        <fullName evidence="7">Maltose alpha-D-glucosyltransferase</fullName>
    </alternativeName>
</protein>
<proteinExistence type="inferred from homology"/>
<dbReference type="EC" id="5.4.99.16" evidence="3"/>
<dbReference type="InterPro" id="IPR017853">
    <property type="entry name" value="GH"/>
</dbReference>
<dbReference type="Gene3D" id="3.90.1200.10">
    <property type="match status" value="1"/>
</dbReference>
<evidence type="ECO:0000256" key="3">
    <source>
        <dbReference type="ARBA" id="ARBA00012619"/>
    </source>
</evidence>
<evidence type="ECO:0000313" key="10">
    <source>
        <dbReference type="Proteomes" id="UP001315278"/>
    </source>
</evidence>
<dbReference type="GO" id="GO:0047471">
    <property type="term" value="F:maltose alpha-D-glucosyltransferase activity"/>
    <property type="evidence" value="ECO:0007669"/>
    <property type="project" value="UniProtKB-EC"/>
</dbReference>
<name>A0ABS5FEP4_9BRAD</name>
<dbReference type="InterPro" id="IPR012810">
    <property type="entry name" value="TreS/a-amylase_N"/>
</dbReference>
<dbReference type="InterPro" id="IPR032091">
    <property type="entry name" value="Malt_amylase-like_C"/>
</dbReference>
<dbReference type="SUPFAM" id="SSF56112">
    <property type="entry name" value="Protein kinase-like (PK-like)"/>
    <property type="match status" value="1"/>
</dbReference>
<organism evidence="9 10">
    <name type="scientific">Bradyrhizobium jicamae</name>
    <dbReference type="NCBI Taxonomy" id="280332"/>
    <lineage>
        <taxon>Bacteria</taxon>
        <taxon>Pseudomonadati</taxon>
        <taxon>Pseudomonadota</taxon>
        <taxon>Alphaproteobacteria</taxon>
        <taxon>Hyphomicrobiales</taxon>
        <taxon>Nitrobacteraceae</taxon>
        <taxon>Bradyrhizobium</taxon>
    </lineage>
</organism>
<dbReference type="InterPro" id="IPR045857">
    <property type="entry name" value="O16G_dom_2"/>
</dbReference>
<dbReference type="CDD" id="cd11334">
    <property type="entry name" value="AmyAc_TreS"/>
    <property type="match status" value="1"/>
</dbReference>
<keyword evidence="4" id="KW-0479">Metal-binding</keyword>
<accession>A0ABS5FEP4</accession>
<sequence length="1101" mass="126087">MNVFSSVETREKVATETADELWYKDAIIYQLHVKAFADSNNDGIGDFAGLTEKLGYLQELGVTTLWLLPFYPSPGRDDGYDIADYGDINPDFGTMKDFKRFIQEAKRRGLRVITELVVNHTSDQHAWFKRARRSPPNSSARSWYVWSDTDQKYLDTRIIFTDTEKSNWTWDPEAGQFYWHRFFSHQPDLNFDNPRVVRAIVQVMKRWLDTGVDGFRLDAIPYLCERDGTNNENLPETHAIIKRLRHELDAYAKGKVLLAEANQWPEDVQEYFGQSDECHMAYHFPLMPRIYMAIAQEDRFPITDILRQTPDIPAACQWALFLRNHDELTLEMVTDVERDYLWSTYANDPRARINVGIRRRLAPLMDNDRRKIELMNSLLLSFPGTPIIYYGDEIGMGDNIYLGDRNGVRTPMQWSPDRNGGFSRADPARLYAPTIMDPVYGYESVNVEAQSRSLSSLLSATKRLIAVRKSTLAFGRGTMTFIRPENRSVLAYVRQYQGEVILCVANLSRSAQATQLDLSPFKDRIPLEMLGRTRFPAIGELPYMITLAPYGFYWFQLQERDKSEPVTPRAVPEFETLVVPLNSTWMSLARARGVFERDVLPGHLARTRWYPERSPKAIQPTLVSAIPFCDIGDNRPWLAFFETTQRGATGRYVLPMQIEWVRFDRERYNPRAFAAVRQGAREGTLLDVATDQIFTGLFLRNLREKLTVEEGEQGLKLEFRPTSRFADKAIRQPERIRVVENDQPNSTALVDNEYVTKIYRKLEAGTNPEIEISRFLTEVVDFPNTPALLGTAELVEGDKRSAIAILLSYVVNQGELWNVAAAHLDRLVERQRLLAASEHTDHDDDQASFLRHLSHSGKRLAELHIALASSRDLPDFAPEPTRPEDVQRWNNEIMARAERVFDALKPRRDGLKESDRLLADQVLAQHDLLPERLKALLPRDIDGFNIRHHGDLHLGQLLVVKDDIFIIDFDGGPGRSIAERRRRAPPARDVAGLIRSIDYAATAALDRALMVAPDEGGKLSLALAEWRDRATAAFLASYRETMAGQRLWPGDAEAAQRLLGFFLLEKAFYEIEYELANRPDWLRVALNGLLRILAQQPHEVA</sequence>
<dbReference type="RefSeq" id="WP_212492172.1">
    <property type="nucleotide sequence ID" value="NZ_JAFCJH010000005.1"/>
</dbReference>
<dbReference type="NCBIfam" id="TIGR02456">
    <property type="entry name" value="treS_nterm"/>
    <property type="match status" value="1"/>
</dbReference>
<dbReference type="Gene3D" id="2.60.40.1180">
    <property type="entry name" value="Golgi alpha-mannosidase II"/>
    <property type="match status" value="1"/>
</dbReference>
<comment type="similarity">
    <text evidence="2">Belongs to the glycosyl hydrolase 13 family. TreS subfamily.</text>
</comment>
<keyword evidence="6 9" id="KW-0413">Isomerase</keyword>
<evidence type="ECO:0000313" key="9">
    <source>
        <dbReference type="EMBL" id="MBR0795207.1"/>
    </source>
</evidence>
<evidence type="ECO:0000256" key="7">
    <source>
        <dbReference type="ARBA" id="ARBA00031378"/>
    </source>
</evidence>
<dbReference type="NCBIfam" id="TIGR02457">
    <property type="entry name" value="TreS_Cterm"/>
    <property type="match status" value="1"/>
</dbReference>
<reference evidence="10" key="1">
    <citation type="journal article" date="2021" name="ISME J.">
        <title>Evolutionary origin and ecological implication of a unique nif island in free-living Bradyrhizobium lineages.</title>
        <authorList>
            <person name="Tao J."/>
        </authorList>
    </citation>
    <scope>NUCLEOTIDE SEQUENCE [LARGE SCALE GENOMIC DNA]</scope>
    <source>
        <strain evidence="10">SZCCT0434</strain>
    </source>
</reference>
<comment type="caution">
    <text evidence="9">The sequence shown here is derived from an EMBL/GenBank/DDBJ whole genome shotgun (WGS) entry which is preliminary data.</text>
</comment>
<feature type="domain" description="Glycosyl hydrolase family 13 catalytic" evidence="8">
    <location>
        <begin position="30"/>
        <end position="429"/>
    </location>
</feature>
<dbReference type="SUPFAM" id="SSF51011">
    <property type="entry name" value="Glycosyl hydrolase domain"/>
    <property type="match status" value="1"/>
</dbReference>
<dbReference type="SMART" id="SM00642">
    <property type="entry name" value="Aamy"/>
    <property type="match status" value="1"/>
</dbReference>
<gene>
    <name evidence="9" type="primary">treS</name>
    <name evidence="9" type="ORF">JQ615_07395</name>
</gene>
<dbReference type="Pfam" id="PF00128">
    <property type="entry name" value="Alpha-amylase"/>
    <property type="match status" value="1"/>
</dbReference>
<dbReference type="PANTHER" id="PTHR10357">
    <property type="entry name" value="ALPHA-AMYLASE FAMILY MEMBER"/>
    <property type="match status" value="1"/>
</dbReference>
<dbReference type="SUPFAM" id="SSF51445">
    <property type="entry name" value="(Trans)glycosidases"/>
    <property type="match status" value="1"/>
</dbReference>
<evidence type="ECO:0000256" key="1">
    <source>
        <dbReference type="ARBA" id="ARBA00001595"/>
    </source>
</evidence>